<evidence type="ECO:0000256" key="10">
    <source>
        <dbReference type="SAM" id="Phobius"/>
    </source>
</evidence>
<sequence length="242" mass="26409">MATASMALGLVVAPMGWVLMLAATVTPRWREFSGRPDFPQDVFFSDGLWESCMEMVSVPGRQCHALLQETAMAWPLQVLRALTIISLLTGVLSYPLAHAGVRWWTNHPTPGLTGTAGLLLVLSGTMYICATSYMAYRVLENMASAQTPARDKFQLGTCLYLGWSGGVAEILAGICLAINFQKEDSSPGPPAIPYELAVERGCFKHRFDGVGWWEEDTQTSTAFPGPCLSWALFSHLGNNFPS</sequence>
<dbReference type="GO" id="GO:0005198">
    <property type="term" value="F:structural molecule activity"/>
    <property type="evidence" value="ECO:0007669"/>
    <property type="project" value="InterPro"/>
</dbReference>
<reference evidence="11" key="2">
    <citation type="submission" date="2025-09" db="UniProtKB">
        <authorList>
            <consortium name="Ensembl"/>
        </authorList>
    </citation>
    <scope>IDENTIFICATION</scope>
</reference>
<dbReference type="InterPro" id="IPR006187">
    <property type="entry name" value="Claudin"/>
</dbReference>
<comment type="similarity">
    <text evidence="3">Belongs to the claudin family.</text>
</comment>
<organism evidence="11 12">
    <name type="scientific">Pelusios castaneus</name>
    <name type="common">West African mud turtle</name>
    <dbReference type="NCBI Taxonomy" id="367368"/>
    <lineage>
        <taxon>Eukaryota</taxon>
        <taxon>Metazoa</taxon>
        <taxon>Chordata</taxon>
        <taxon>Craniata</taxon>
        <taxon>Vertebrata</taxon>
        <taxon>Euteleostomi</taxon>
        <taxon>Archelosauria</taxon>
        <taxon>Testudinata</taxon>
        <taxon>Testudines</taxon>
        <taxon>Pleurodira</taxon>
        <taxon>Pelomedusidae</taxon>
        <taxon>Pelusios</taxon>
    </lineage>
</organism>
<name>A0A8C8R4W5_9SAUR</name>
<feature type="transmembrane region" description="Helical" evidence="10">
    <location>
        <begin position="78"/>
        <end position="97"/>
    </location>
</feature>
<protein>
    <recommendedName>
        <fullName evidence="13">Claudin</fullName>
    </recommendedName>
</protein>
<dbReference type="AlphaFoldDB" id="A0A8C8R4W5"/>
<accession>A0A8C8R4W5</accession>
<dbReference type="Gene3D" id="1.20.140.150">
    <property type="match status" value="1"/>
</dbReference>
<keyword evidence="9 10" id="KW-0472">Membrane</keyword>
<reference evidence="11" key="1">
    <citation type="submission" date="2025-08" db="UniProtKB">
        <authorList>
            <consortium name="Ensembl"/>
        </authorList>
    </citation>
    <scope>IDENTIFICATION</scope>
</reference>
<keyword evidence="7" id="KW-0965">Cell junction</keyword>
<evidence type="ECO:0000313" key="11">
    <source>
        <dbReference type="Ensembl" id="ENSPCEP00000000048.1"/>
    </source>
</evidence>
<keyword evidence="12" id="KW-1185">Reference proteome</keyword>
<dbReference type="GO" id="GO:0005886">
    <property type="term" value="C:plasma membrane"/>
    <property type="evidence" value="ECO:0007669"/>
    <property type="project" value="UniProtKB-SubCell"/>
</dbReference>
<evidence type="ECO:0000256" key="3">
    <source>
        <dbReference type="ARBA" id="ARBA00008295"/>
    </source>
</evidence>
<dbReference type="Ensembl" id="ENSPCET00000000048.1">
    <property type="protein sequence ID" value="ENSPCEP00000000048.1"/>
    <property type="gene ID" value="ENSPCEG00000000042.1"/>
</dbReference>
<evidence type="ECO:0000256" key="6">
    <source>
        <dbReference type="ARBA" id="ARBA00022692"/>
    </source>
</evidence>
<dbReference type="PANTHER" id="PTHR12002">
    <property type="entry name" value="CLAUDIN"/>
    <property type="match status" value="1"/>
</dbReference>
<feature type="transmembrane region" description="Helical" evidence="10">
    <location>
        <begin position="117"/>
        <end position="136"/>
    </location>
</feature>
<evidence type="ECO:0000256" key="4">
    <source>
        <dbReference type="ARBA" id="ARBA00022427"/>
    </source>
</evidence>
<evidence type="ECO:0000256" key="8">
    <source>
        <dbReference type="ARBA" id="ARBA00022989"/>
    </source>
</evidence>
<feature type="transmembrane region" description="Helical" evidence="10">
    <location>
        <begin position="157"/>
        <end position="180"/>
    </location>
</feature>
<keyword evidence="5" id="KW-1003">Cell membrane</keyword>
<evidence type="ECO:0000256" key="9">
    <source>
        <dbReference type="ARBA" id="ARBA00023136"/>
    </source>
</evidence>
<dbReference type="InterPro" id="IPR004031">
    <property type="entry name" value="PMP22/EMP/MP20/Claudin"/>
</dbReference>
<evidence type="ECO:0000256" key="5">
    <source>
        <dbReference type="ARBA" id="ARBA00022475"/>
    </source>
</evidence>
<evidence type="ECO:0008006" key="13">
    <source>
        <dbReference type="Google" id="ProtNLM"/>
    </source>
</evidence>
<dbReference type="Pfam" id="PF00822">
    <property type="entry name" value="PMP22_Claudin"/>
    <property type="match status" value="1"/>
</dbReference>
<dbReference type="Proteomes" id="UP000694393">
    <property type="component" value="Unplaced"/>
</dbReference>
<dbReference type="PRINTS" id="PR01077">
    <property type="entry name" value="CLAUDIN"/>
</dbReference>
<proteinExistence type="inferred from homology"/>
<feature type="transmembrane region" description="Helical" evidence="10">
    <location>
        <begin position="6"/>
        <end position="25"/>
    </location>
</feature>
<evidence type="ECO:0000256" key="1">
    <source>
        <dbReference type="ARBA" id="ARBA00004435"/>
    </source>
</evidence>
<keyword evidence="8 10" id="KW-1133">Transmembrane helix</keyword>
<keyword evidence="4" id="KW-0796">Tight junction</keyword>
<keyword evidence="6 10" id="KW-0812">Transmembrane</keyword>
<evidence type="ECO:0000256" key="2">
    <source>
        <dbReference type="ARBA" id="ARBA00004651"/>
    </source>
</evidence>
<comment type="subcellular location">
    <subcellularLocation>
        <location evidence="1">Cell junction</location>
        <location evidence="1">Tight junction</location>
    </subcellularLocation>
    <subcellularLocation>
        <location evidence="2">Cell membrane</location>
        <topology evidence="2">Multi-pass membrane protein</topology>
    </subcellularLocation>
</comment>
<evidence type="ECO:0000313" key="12">
    <source>
        <dbReference type="Proteomes" id="UP000694393"/>
    </source>
</evidence>
<dbReference type="GO" id="GO:0005923">
    <property type="term" value="C:bicellular tight junction"/>
    <property type="evidence" value="ECO:0007669"/>
    <property type="project" value="UniProtKB-SubCell"/>
</dbReference>
<evidence type="ECO:0000256" key="7">
    <source>
        <dbReference type="ARBA" id="ARBA00022949"/>
    </source>
</evidence>